<gene>
    <name evidence="1" type="ORF">BO66DRAFT_396530</name>
</gene>
<keyword evidence="2" id="KW-1185">Reference proteome</keyword>
<reference evidence="1" key="1">
    <citation type="submission" date="2018-02" db="EMBL/GenBank/DDBJ databases">
        <title>The genomes of Aspergillus section Nigri reveals drivers in fungal speciation.</title>
        <authorList>
            <consortium name="DOE Joint Genome Institute"/>
            <person name="Vesth T.C."/>
            <person name="Nybo J."/>
            <person name="Theobald S."/>
            <person name="Brandl J."/>
            <person name="Frisvad J.C."/>
            <person name="Nielsen K.F."/>
            <person name="Lyhne E.K."/>
            <person name="Kogle M.E."/>
            <person name="Kuo A."/>
            <person name="Riley R."/>
            <person name="Clum A."/>
            <person name="Nolan M."/>
            <person name="Lipzen A."/>
            <person name="Salamov A."/>
            <person name="Henrissat B."/>
            <person name="Wiebenga A."/>
            <person name="De vries R.P."/>
            <person name="Grigoriev I.V."/>
            <person name="Mortensen U.H."/>
            <person name="Andersen M.R."/>
            <person name="Baker S.E."/>
        </authorList>
    </citation>
    <scope>NUCLEOTIDE SEQUENCE</scope>
    <source>
        <strain evidence="1">CBS 121060</strain>
    </source>
</reference>
<sequence length="272" mass="29844">MDWSDQSPIASPDCFPAKSLWLDTTELQSGSRPLNMSPTGGGPSTPASSSTPSTKYSSTATEPPASVAAARQQQHPQHSSWSIPPDTAANPSADPSSTPIDLLDTWYPQYLRCTQYFLEQGQFSPAVLSLAAFLNIRLPCQRVERQETSSSDAGGRTAAAAAHVQLRRYVRRLVVTAHDSPEVLQAFFGAEWAGGVGCVVQQERQTYLFTAKSSGWAATKAAYDLLPDEQTPFLRPLRAPAEEELRLAESRWSDWLAMEDWMVGPRSPWRDS</sequence>
<name>A0ACD1GRZ5_9EURO</name>
<evidence type="ECO:0000313" key="1">
    <source>
        <dbReference type="EMBL" id="RAH63974.1"/>
    </source>
</evidence>
<dbReference type="Proteomes" id="UP000249661">
    <property type="component" value="Unassembled WGS sequence"/>
</dbReference>
<accession>A0ACD1GRZ5</accession>
<dbReference type="EMBL" id="KZ825024">
    <property type="protein sequence ID" value="RAH63974.1"/>
    <property type="molecule type" value="Genomic_DNA"/>
</dbReference>
<organism evidence="1 2">
    <name type="scientific">Aspergillus aculeatinus CBS 121060</name>
    <dbReference type="NCBI Taxonomy" id="1448322"/>
    <lineage>
        <taxon>Eukaryota</taxon>
        <taxon>Fungi</taxon>
        <taxon>Dikarya</taxon>
        <taxon>Ascomycota</taxon>
        <taxon>Pezizomycotina</taxon>
        <taxon>Eurotiomycetes</taxon>
        <taxon>Eurotiomycetidae</taxon>
        <taxon>Eurotiales</taxon>
        <taxon>Aspergillaceae</taxon>
        <taxon>Aspergillus</taxon>
        <taxon>Aspergillus subgen. Circumdati</taxon>
    </lineage>
</organism>
<proteinExistence type="predicted"/>
<evidence type="ECO:0000313" key="2">
    <source>
        <dbReference type="Proteomes" id="UP000249661"/>
    </source>
</evidence>
<protein>
    <submittedName>
        <fullName evidence="1">Uncharacterized protein</fullName>
    </submittedName>
</protein>